<dbReference type="AlphaFoldDB" id="A0A8J3F1Q5"/>
<dbReference type="EMBL" id="BMDI01000001">
    <property type="protein sequence ID" value="GGI16891.1"/>
    <property type="molecule type" value="Genomic_DNA"/>
</dbReference>
<reference evidence="2" key="1">
    <citation type="journal article" date="2019" name="Int. J. Syst. Evol. Microbiol.">
        <title>The Global Catalogue of Microorganisms (GCM) 10K type strain sequencing project: providing services to taxonomists for standard genome sequencing and annotation.</title>
        <authorList>
            <consortium name="The Broad Institute Genomics Platform"/>
            <consortium name="The Broad Institute Genome Sequencing Center for Infectious Disease"/>
            <person name="Wu L."/>
            <person name="Ma J."/>
        </authorList>
    </citation>
    <scope>NUCLEOTIDE SEQUENCE [LARGE SCALE GENOMIC DNA]</scope>
    <source>
        <strain evidence="2">CCM 2767</strain>
    </source>
</reference>
<protein>
    <recommendedName>
        <fullName evidence="3">Tail fiber assembly protein</fullName>
    </recommendedName>
</protein>
<sequence length="138" mass="15369">MEKIVYLFDEATGEFICSYSAPKSPMEEGKYLIPTHSTEVEPPPHIDGSGRFFIDGAWEYKTLPKEETQAEQLTEAQKRRMEIMAELWRIDGESARPARAIALAMAIGEEPNASDIDLLVLLEAQAATLREELGALGE</sequence>
<keyword evidence="2" id="KW-1185">Reference proteome</keyword>
<evidence type="ECO:0000313" key="2">
    <source>
        <dbReference type="Proteomes" id="UP000642180"/>
    </source>
</evidence>
<organism evidence="1 2">
    <name type="scientific">Oxalicibacterium faecigallinarum</name>
    <dbReference type="NCBI Taxonomy" id="573741"/>
    <lineage>
        <taxon>Bacteria</taxon>
        <taxon>Pseudomonadati</taxon>
        <taxon>Pseudomonadota</taxon>
        <taxon>Betaproteobacteria</taxon>
        <taxon>Burkholderiales</taxon>
        <taxon>Oxalobacteraceae</taxon>
        <taxon>Oxalicibacterium</taxon>
    </lineage>
</organism>
<evidence type="ECO:0000313" key="1">
    <source>
        <dbReference type="EMBL" id="GGI16891.1"/>
    </source>
</evidence>
<accession>A0A8J3F1Q5</accession>
<evidence type="ECO:0008006" key="3">
    <source>
        <dbReference type="Google" id="ProtNLM"/>
    </source>
</evidence>
<name>A0A8J3F1Q5_9BURK</name>
<comment type="caution">
    <text evidence="1">The sequence shown here is derived from an EMBL/GenBank/DDBJ whole genome shotgun (WGS) entry which is preliminary data.</text>
</comment>
<gene>
    <name evidence="1" type="ORF">GCM10008066_06230</name>
</gene>
<dbReference type="Proteomes" id="UP000642180">
    <property type="component" value="Unassembled WGS sequence"/>
</dbReference>
<proteinExistence type="predicted"/>
<dbReference type="RefSeq" id="WP_188379817.1">
    <property type="nucleotide sequence ID" value="NZ_BMDI01000001.1"/>
</dbReference>